<dbReference type="Gene3D" id="3.80.10.10">
    <property type="entry name" value="Ribonuclease Inhibitor"/>
    <property type="match status" value="2"/>
</dbReference>
<dbReference type="InterPro" id="IPR036047">
    <property type="entry name" value="F-box-like_dom_sf"/>
</dbReference>
<gene>
    <name evidence="3" type="ORF">MGAL_10B036913</name>
</gene>
<dbReference type="Proteomes" id="UP000596742">
    <property type="component" value="Unassembled WGS sequence"/>
</dbReference>
<dbReference type="Pfam" id="PF12937">
    <property type="entry name" value="F-box-like"/>
    <property type="match status" value="1"/>
</dbReference>
<dbReference type="PANTHER" id="PTHR13318">
    <property type="entry name" value="PARTNER OF PAIRED, ISOFORM B-RELATED"/>
    <property type="match status" value="1"/>
</dbReference>
<dbReference type="SMART" id="SM00256">
    <property type="entry name" value="FBOX"/>
    <property type="match status" value="1"/>
</dbReference>
<protein>
    <submittedName>
        <fullName evidence="3">F-box and leucine-rich repeat protein 2/20</fullName>
    </submittedName>
</protein>
<dbReference type="Gene3D" id="1.20.1280.50">
    <property type="match status" value="1"/>
</dbReference>
<dbReference type="InterPro" id="IPR001810">
    <property type="entry name" value="F-box_dom"/>
</dbReference>
<keyword evidence="1" id="KW-0833">Ubl conjugation pathway</keyword>
<evidence type="ECO:0000256" key="1">
    <source>
        <dbReference type="ARBA" id="ARBA00022786"/>
    </source>
</evidence>
<dbReference type="SUPFAM" id="SSF81383">
    <property type="entry name" value="F-box domain"/>
    <property type="match status" value="1"/>
</dbReference>
<dbReference type="InterPro" id="IPR032675">
    <property type="entry name" value="LRR_dom_sf"/>
</dbReference>
<keyword evidence="4" id="KW-1185">Reference proteome</keyword>
<dbReference type="SUPFAM" id="SSF52047">
    <property type="entry name" value="RNI-like"/>
    <property type="match status" value="2"/>
</dbReference>
<dbReference type="OrthoDB" id="423607at2759"/>
<evidence type="ECO:0000259" key="2">
    <source>
        <dbReference type="PROSITE" id="PS50181"/>
    </source>
</evidence>
<dbReference type="AlphaFoldDB" id="A0A8B6GDA4"/>
<dbReference type="InterPro" id="IPR006553">
    <property type="entry name" value="Leu-rich_rpt_Cys-con_subtyp"/>
</dbReference>
<dbReference type="EMBL" id="UYJE01008246">
    <property type="protein sequence ID" value="VDI62384.1"/>
    <property type="molecule type" value="Genomic_DNA"/>
</dbReference>
<dbReference type="SMART" id="SM00367">
    <property type="entry name" value="LRR_CC"/>
    <property type="match status" value="7"/>
</dbReference>
<comment type="caution">
    <text evidence="3">The sequence shown here is derived from an EMBL/GenBank/DDBJ whole genome shotgun (WGS) entry which is preliminary data.</text>
</comment>
<name>A0A8B6GDA4_MYTGA</name>
<dbReference type="GO" id="GO:0031146">
    <property type="term" value="P:SCF-dependent proteasomal ubiquitin-dependent protein catabolic process"/>
    <property type="evidence" value="ECO:0007669"/>
    <property type="project" value="TreeGrafter"/>
</dbReference>
<proteinExistence type="predicted"/>
<feature type="domain" description="F-box" evidence="2">
    <location>
        <begin position="1"/>
        <end position="47"/>
    </location>
</feature>
<organism evidence="3 4">
    <name type="scientific">Mytilus galloprovincialis</name>
    <name type="common">Mediterranean mussel</name>
    <dbReference type="NCBI Taxonomy" id="29158"/>
    <lineage>
        <taxon>Eukaryota</taxon>
        <taxon>Metazoa</taxon>
        <taxon>Spiralia</taxon>
        <taxon>Lophotrochozoa</taxon>
        <taxon>Mollusca</taxon>
        <taxon>Bivalvia</taxon>
        <taxon>Autobranchia</taxon>
        <taxon>Pteriomorphia</taxon>
        <taxon>Mytilida</taxon>
        <taxon>Mytiloidea</taxon>
        <taxon>Mytilidae</taxon>
        <taxon>Mytilinae</taxon>
        <taxon>Mytilus</taxon>
    </lineage>
</organism>
<accession>A0A8B6GDA4</accession>
<evidence type="ECO:0000313" key="3">
    <source>
        <dbReference type="EMBL" id="VDI62384.1"/>
    </source>
</evidence>
<dbReference type="PROSITE" id="PS50181">
    <property type="entry name" value="FBOX"/>
    <property type="match status" value="1"/>
</dbReference>
<sequence>MNINDVPSDIILEIFTYLPQPVLVATIRLVCHRWNELSSAPGLWHQLNLYHSSIFLSASKHKLDALLQKIGHHVKALKTRVPCVYTKFGPRFFTDLKSLHIRMYDNDDIEKFEDIIDCFKDLETFKLDVSTFERLTSIISIVKRLTNLRKFHLRHFFCNHSSNLKLMPHVFQVLFQNTKLLTHVTLSCGDIYLDLAIQTLSEKNPNLVELNLNRCSGLTSTAFTRLEFSKLRSLVLDRTPVDDQALKLVAENSPYLETLSISKCRNVTDKGLYYIGMKCIRLRKITINMYSSGLDQCCQVTNSGLLSVAEGCSDLRQIIGNYHPYINGDIFSNISQLCSNIQVLEFEKIKNVTDVALVAIATHCTLLQCVNFSECDGVSGSGVSRFLLNCKWLKQAKFNSCMDVANISLSSTICQEYNDTERSEQCGKSLTKSNSYIQVLHFRYCKYLTAKSLIEISQFCPDLNELRLAGWTAASDTDDALVQLLTNCPNLQLLLCSGIQDTEETNFTSRTIEAIANYGHNIKQLHFSLNYFITIDDLQKVLSMCSNLEQVTFYVNENTALYFRDIELLIANCDTKKIGLNSYKRLMTTCCQISIKN</sequence>
<dbReference type="Pfam" id="PF25372">
    <property type="entry name" value="DUF7885"/>
    <property type="match status" value="1"/>
</dbReference>
<dbReference type="InterPro" id="IPR057207">
    <property type="entry name" value="FBXL15_LRR"/>
</dbReference>
<dbReference type="GO" id="GO:0019005">
    <property type="term" value="C:SCF ubiquitin ligase complex"/>
    <property type="evidence" value="ECO:0007669"/>
    <property type="project" value="TreeGrafter"/>
</dbReference>
<evidence type="ECO:0000313" key="4">
    <source>
        <dbReference type="Proteomes" id="UP000596742"/>
    </source>
</evidence>
<reference evidence="3" key="1">
    <citation type="submission" date="2018-11" db="EMBL/GenBank/DDBJ databases">
        <authorList>
            <person name="Alioto T."/>
            <person name="Alioto T."/>
        </authorList>
    </citation>
    <scope>NUCLEOTIDE SEQUENCE</scope>
</reference>